<reference evidence="2" key="1">
    <citation type="submission" date="2020-10" db="EMBL/GenBank/DDBJ databases">
        <title>Sequencing the genomes of 1000 actinobacteria strains.</title>
        <authorList>
            <person name="Klenk H.-P."/>
        </authorList>
    </citation>
    <scope>NUCLEOTIDE SEQUENCE</scope>
    <source>
        <strain evidence="2">DSM 45354</strain>
    </source>
</reference>
<keyword evidence="3" id="KW-1185">Reference proteome</keyword>
<gene>
    <name evidence="2" type="ORF">HEB94_001395</name>
</gene>
<evidence type="ECO:0000256" key="1">
    <source>
        <dbReference type="SAM" id="Phobius"/>
    </source>
</evidence>
<keyword evidence="1" id="KW-0812">Transmembrane</keyword>
<evidence type="ECO:0000313" key="3">
    <source>
        <dbReference type="Proteomes" id="UP000638648"/>
    </source>
</evidence>
<proteinExistence type="predicted"/>
<dbReference type="EMBL" id="JADBEM010000001">
    <property type="protein sequence ID" value="MBE1604547.1"/>
    <property type="molecule type" value="Genomic_DNA"/>
</dbReference>
<dbReference type="Proteomes" id="UP000638648">
    <property type="component" value="Unassembled WGS sequence"/>
</dbReference>
<accession>A0A927R6L0</accession>
<protein>
    <submittedName>
        <fullName evidence="2">Uncharacterized protein</fullName>
    </submittedName>
</protein>
<organism evidence="2 3">
    <name type="scientific">Actinopolymorpha pittospori</name>
    <dbReference type="NCBI Taxonomy" id="648752"/>
    <lineage>
        <taxon>Bacteria</taxon>
        <taxon>Bacillati</taxon>
        <taxon>Actinomycetota</taxon>
        <taxon>Actinomycetes</taxon>
        <taxon>Propionibacteriales</taxon>
        <taxon>Actinopolymorphaceae</taxon>
        <taxon>Actinopolymorpha</taxon>
    </lineage>
</organism>
<name>A0A927R6L0_9ACTN</name>
<keyword evidence="1" id="KW-0472">Membrane</keyword>
<keyword evidence="1" id="KW-1133">Transmembrane helix</keyword>
<sequence>MAGGQPSRAAFVGLMVFTAFVFLAGGVFTLTSDAMPAAFAVVCFVVVVTSVATVAKVLTAPRRREPPASACSC</sequence>
<dbReference type="RefSeq" id="WP_192749064.1">
    <property type="nucleotide sequence ID" value="NZ_BAABJL010000126.1"/>
</dbReference>
<dbReference type="AlphaFoldDB" id="A0A927R6L0"/>
<comment type="caution">
    <text evidence="2">The sequence shown here is derived from an EMBL/GenBank/DDBJ whole genome shotgun (WGS) entry which is preliminary data.</text>
</comment>
<feature type="transmembrane region" description="Helical" evidence="1">
    <location>
        <begin position="12"/>
        <end position="31"/>
    </location>
</feature>
<feature type="transmembrane region" description="Helical" evidence="1">
    <location>
        <begin position="37"/>
        <end position="58"/>
    </location>
</feature>
<evidence type="ECO:0000313" key="2">
    <source>
        <dbReference type="EMBL" id="MBE1604547.1"/>
    </source>
</evidence>